<dbReference type="PANTHER" id="PTHR13861">
    <property type="entry name" value="VACUOLAR ATP SYNTHASE SUBUNIT F"/>
    <property type="match status" value="1"/>
</dbReference>
<sequence length="131" mass="14561">MQFGTDTQENIFTMAVRGKLISIIGDEETCVGFLMGGIGEMNKERQPNFKVVDKDTPVSEIEETFRAFVKRPDVAIILINQSVADMIRHEIDRHTSSIPSILEIPSKDSPYDPNKDSILKRAKGMFSGGGD</sequence>
<dbReference type="Pfam" id="PF01990">
    <property type="entry name" value="ATP-synt_F"/>
    <property type="match status" value="1"/>
</dbReference>
<comment type="function">
    <text evidence="5">Subunit of the V1 complex of vacuolar(H+)-ATPase (V-ATPase), a multisubunit enzyme composed of a peripheral complex (V1) that hydrolyzes ATP and a membrane integral complex (V0) that translocates protons. V-ATPase is responsible for acidifying and maintaining the pH of intracellular compartments and in some cell types, is targeted to the plasma membrane, where it is responsible for acidifying the extracellular environment.</text>
</comment>
<evidence type="ECO:0000256" key="4">
    <source>
        <dbReference type="ARBA" id="ARBA00023065"/>
    </source>
</evidence>
<evidence type="ECO:0000256" key="1">
    <source>
        <dbReference type="ARBA" id="ARBA00010148"/>
    </source>
</evidence>
<keyword evidence="8" id="KW-1185">Reference proteome</keyword>
<dbReference type="RefSeq" id="XP_022654192.1">
    <property type="nucleotide sequence ID" value="XM_022798457.1"/>
</dbReference>
<protein>
    <recommendedName>
        <fullName evidence="6">V-type proton ATPase subunit F</fullName>
    </recommendedName>
</protein>
<keyword evidence="3 6" id="KW-0375">Hydrogen ion transport</keyword>
<evidence type="ECO:0000256" key="5">
    <source>
        <dbReference type="ARBA" id="ARBA00045737"/>
    </source>
</evidence>
<name>A0A7M7JLZ0_VARDE</name>
<dbReference type="PIRSF" id="PIRSF015945">
    <property type="entry name" value="ATPase_V1_F_euk"/>
    <property type="match status" value="1"/>
</dbReference>
<dbReference type="SUPFAM" id="SSF159468">
    <property type="entry name" value="AtpF-like"/>
    <property type="match status" value="1"/>
</dbReference>
<accession>A0A7M7JLZ0</accession>
<dbReference type="OrthoDB" id="10261947at2759"/>
<dbReference type="GeneID" id="111247493"/>
<evidence type="ECO:0000256" key="2">
    <source>
        <dbReference type="ARBA" id="ARBA00022448"/>
    </source>
</evidence>
<dbReference type="KEGG" id="vde:111247493"/>
<evidence type="ECO:0000256" key="3">
    <source>
        <dbReference type="ARBA" id="ARBA00022781"/>
    </source>
</evidence>
<reference evidence="7" key="1">
    <citation type="submission" date="2021-01" db="UniProtKB">
        <authorList>
            <consortium name="EnsemblMetazoa"/>
        </authorList>
    </citation>
    <scope>IDENTIFICATION</scope>
</reference>
<dbReference type="InterPro" id="IPR005772">
    <property type="entry name" value="ATPase_V1-cplx_fsu_euk"/>
</dbReference>
<dbReference type="FunCoup" id="A0A7M7JLZ0">
    <property type="interactions" value="1229"/>
</dbReference>
<dbReference type="GO" id="GO:0033180">
    <property type="term" value="C:proton-transporting V-type ATPase, V1 domain"/>
    <property type="evidence" value="ECO:0007669"/>
    <property type="project" value="InterPro"/>
</dbReference>
<dbReference type="PANTHER" id="PTHR13861:SF2">
    <property type="entry name" value="V-TYPE PROTON ATPASE SUBUNIT F"/>
    <property type="match status" value="1"/>
</dbReference>
<evidence type="ECO:0000313" key="8">
    <source>
        <dbReference type="Proteomes" id="UP000594260"/>
    </source>
</evidence>
<dbReference type="Proteomes" id="UP000594260">
    <property type="component" value="Unplaced"/>
</dbReference>
<evidence type="ECO:0000256" key="6">
    <source>
        <dbReference type="PIRNR" id="PIRNR015945"/>
    </source>
</evidence>
<keyword evidence="2 6" id="KW-0813">Transport</keyword>
<keyword evidence="4 6" id="KW-0406">Ion transport</keyword>
<dbReference type="EnsemblMetazoa" id="XM_022798457">
    <property type="protein sequence ID" value="XP_022654192"/>
    <property type="gene ID" value="LOC111247493"/>
</dbReference>
<proteinExistence type="inferred from homology"/>
<dbReference type="GO" id="GO:0046961">
    <property type="term" value="F:proton-transporting ATPase activity, rotational mechanism"/>
    <property type="evidence" value="ECO:0007669"/>
    <property type="project" value="InterPro"/>
</dbReference>
<dbReference type="InParanoid" id="A0A7M7JLZ0"/>
<dbReference type="FunFam" id="3.40.50.10580:FF:000001">
    <property type="entry name" value="V-type proton ATPase subunit F"/>
    <property type="match status" value="1"/>
</dbReference>
<organism evidence="7 8">
    <name type="scientific">Varroa destructor</name>
    <name type="common">Honeybee mite</name>
    <dbReference type="NCBI Taxonomy" id="109461"/>
    <lineage>
        <taxon>Eukaryota</taxon>
        <taxon>Metazoa</taxon>
        <taxon>Ecdysozoa</taxon>
        <taxon>Arthropoda</taxon>
        <taxon>Chelicerata</taxon>
        <taxon>Arachnida</taxon>
        <taxon>Acari</taxon>
        <taxon>Parasitiformes</taxon>
        <taxon>Mesostigmata</taxon>
        <taxon>Gamasina</taxon>
        <taxon>Dermanyssoidea</taxon>
        <taxon>Varroidae</taxon>
        <taxon>Varroa</taxon>
    </lineage>
</organism>
<dbReference type="InterPro" id="IPR008218">
    <property type="entry name" value="ATPase_V1-cplx_f_g_su"/>
</dbReference>
<dbReference type="Gene3D" id="3.40.50.10580">
    <property type="entry name" value="ATPase, V1 complex, subunit F"/>
    <property type="match status" value="1"/>
</dbReference>
<dbReference type="NCBIfam" id="TIGR01101">
    <property type="entry name" value="V_ATP_synt_F"/>
    <property type="match status" value="1"/>
</dbReference>
<dbReference type="InterPro" id="IPR036906">
    <property type="entry name" value="ATPase_V1_fsu_sf"/>
</dbReference>
<dbReference type="OMA" id="IIICQHI"/>
<evidence type="ECO:0000313" key="7">
    <source>
        <dbReference type="EnsemblMetazoa" id="XP_022654192"/>
    </source>
</evidence>
<comment type="similarity">
    <text evidence="1 6">Belongs to the V-ATPase F subunit family.</text>
</comment>
<dbReference type="AlphaFoldDB" id="A0A7M7JLZ0"/>
<comment type="subunit">
    <text evidence="6">V-ATPase is a heteromultimeric enzyme made up of two complexes: the ATP-hydrolytic V1 complex and the proton translocation V0 complex.</text>
</comment>